<reference evidence="2 3" key="1">
    <citation type="submission" date="2016-10" db="EMBL/GenBank/DDBJ databases">
        <authorList>
            <person name="de Groot N.N."/>
        </authorList>
    </citation>
    <scope>NUCLEOTIDE SEQUENCE [LARGE SCALE GENOMIC DNA]</scope>
    <source>
        <strain evidence="2 3">YAD2003</strain>
    </source>
</reference>
<dbReference type="AlphaFoldDB" id="A0A1H6L6T1"/>
<dbReference type="Proteomes" id="UP000183190">
    <property type="component" value="Unassembled WGS sequence"/>
</dbReference>
<gene>
    <name evidence="2" type="ORF">SAMN02910265_02779</name>
</gene>
<sequence>MKENSNIIVVSIIFLLIIAALMAIGFAVYRASYTRKINKRLAEGRKAKIKPMMSPVKFVIVILTSAVGIVLVLWAGLIVFVSAKMKMSHMNMISEPSIIMMHDTLLEDSLIGEYSFGDEIKGYTKHTVNKGDTCIEIYTLDQEYTHAFAPVLATAKYTGSRSVTFSDITVDFEFNHFSANWDTMSENGLIAIDTGGYKDDFTITYSLFFGKYTDSKEQHVDVQTRVKLNVNEYSQVTLEE</sequence>
<keyword evidence="1" id="KW-0812">Transmembrane</keyword>
<feature type="transmembrane region" description="Helical" evidence="1">
    <location>
        <begin position="58"/>
        <end position="83"/>
    </location>
</feature>
<feature type="transmembrane region" description="Helical" evidence="1">
    <location>
        <begin position="7"/>
        <end position="29"/>
    </location>
</feature>
<dbReference type="OrthoDB" id="1821794at2"/>
<dbReference type="EMBL" id="FNWV01000013">
    <property type="protein sequence ID" value="SEH80201.1"/>
    <property type="molecule type" value="Genomic_DNA"/>
</dbReference>
<accession>A0A1H6L6T1</accession>
<keyword evidence="1" id="KW-0472">Membrane</keyword>
<evidence type="ECO:0000256" key="1">
    <source>
        <dbReference type="SAM" id="Phobius"/>
    </source>
</evidence>
<proteinExistence type="predicted"/>
<name>A0A1H6L6T1_RUMFL</name>
<dbReference type="RefSeq" id="WP_074718421.1">
    <property type="nucleotide sequence ID" value="NZ_FNWV01000013.1"/>
</dbReference>
<keyword evidence="1" id="KW-1133">Transmembrane helix</keyword>
<organism evidence="2 3">
    <name type="scientific">Ruminococcus flavefaciens</name>
    <dbReference type="NCBI Taxonomy" id="1265"/>
    <lineage>
        <taxon>Bacteria</taxon>
        <taxon>Bacillati</taxon>
        <taxon>Bacillota</taxon>
        <taxon>Clostridia</taxon>
        <taxon>Eubacteriales</taxon>
        <taxon>Oscillospiraceae</taxon>
        <taxon>Ruminococcus</taxon>
    </lineage>
</organism>
<evidence type="ECO:0000313" key="2">
    <source>
        <dbReference type="EMBL" id="SEH80201.1"/>
    </source>
</evidence>
<evidence type="ECO:0000313" key="3">
    <source>
        <dbReference type="Proteomes" id="UP000183190"/>
    </source>
</evidence>
<protein>
    <submittedName>
        <fullName evidence="2">Uncharacterized protein</fullName>
    </submittedName>
</protein>